<dbReference type="EnsemblProtists" id="HpaT803022">
    <property type="protein sequence ID" value="HpaP803022"/>
    <property type="gene ID" value="HpaG803022"/>
</dbReference>
<accession>M4B9R2</accession>
<evidence type="ECO:0000313" key="1">
    <source>
        <dbReference type="EnsemblProtists" id="HpaP803022"/>
    </source>
</evidence>
<evidence type="ECO:0000313" key="2">
    <source>
        <dbReference type="Proteomes" id="UP000011713"/>
    </source>
</evidence>
<dbReference type="VEuPathDB" id="FungiDB:HpaG803022"/>
<dbReference type="EMBL" id="JH598031">
    <property type="status" value="NOT_ANNOTATED_CDS"/>
    <property type="molecule type" value="Genomic_DNA"/>
</dbReference>
<dbReference type="Proteomes" id="UP000011713">
    <property type="component" value="Unassembled WGS sequence"/>
</dbReference>
<dbReference type="HOGENOM" id="CLU_2693044_0_0_1"/>
<proteinExistence type="predicted"/>
<reference evidence="1" key="2">
    <citation type="submission" date="2015-06" db="UniProtKB">
        <authorList>
            <consortium name="EnsemblProtists"/>
        </authorList>
    </citation>
    <scope>IDENTIFICATION</scope>
    <source>
        <strain evidence="1">Emoy2</strain>
    </source>
</reference>
<dbReference type="InParanoid" id="M4B9R2"/>
<protein>
    <submittedName>
        <fullName evidence="1">Uncharacterized protein</fullName>
    </submittedName>
</protein>
<name>M4B9R2_HYAAE</name>
<sequence length="74" mass="8724">MRLQPPATSCGRRRQMEQVYASSYRRLRIYTLKVVLLVSFVLLLLLFKLVQQCCCCSCIRYRIVIRFGSFDIVT</sequence>
<organism evidence="1 2">
    <name type="scientific">Hyaloperonospora arabidopsidis (strain Emoy2)</name>
    <name type="common">Downy mildew agent</name>
    <name type="synonym">Peronospora arabidopsidis</name>
    <dbReference type="NCBI Taxonomy" id="559515"/>
    <lineage>
        <taxon>Eukaryota</taxon>
        <taxon>Sar</taxon>
        <taxon>Stramenopiles</taxon>
        <taxon>Oomycota</taxon>
        <taxon>Peronosporomycetes</taxon>
        <taxon>Peronosporales</taxon>
        <taxon>Peronosporaceae</taxon>
        <taxon>Hyaloperonospora</taxon>
    </lineage>
</organism>
<reference evidence="2" key="1">
    <citation type="journal article" date="2010" name="Science">
        <title>Signatures of adaptation to obligate biotrophy in the Hyaloperonospora arabidopsidis genome.</title>
        <authorList>
            <person name="Baxter L."/>
            <person name="Tripathy S."/>
            <person name="Ishaque N."/>
            <person name="Boot N."/>
            <person name="Cabral A."/>
            <person name="Kemen E."/>
            <person name="Thines M."/>
            <person name="Ah-Fong A."/>
            <person name="Anderson R."/>
            <person name="Badejoko W."/>
            <person name="Bittner-Eddy P."/>
            <person name="Boore J.L."/>
            <person name="Chibucos M.C."/>
            <person name="Coates M."/>
            <person name="Dehal P."/>
            <person name="Delehaunty K."/>
            <person name="Dong S."/>
            <person name="Downton P."/>
            <person name="Dumas B."/>
            <person name="Fabro G."/>
            <person name="Fronick C."/>
            <person name="Fuerstenberg S.I."/>
            <person name="Fulton L."/>
            <person name="Gaulin E."/>
            <person name="Govers F."/>
            <person name="Hughes L."/>
            <person name="Humphray S."/>
            <person name="Jiang R.H."/>
            <person name="Judelson H."/>
            <person name="Kamoun S."/>
            <person name="Kyung K."/>
            <person name="Meijer H."/>
            <person name="Minx P."/>
            <person name="Morris P."/>
            <person name="Nelson J."/>
            <person name="Phuntumart V."/>
            <person name="Qutob D."/>
            <person name="Rehmany A."/>
            <person name="Rougon-Cardoso A."/>
            <person name="Ryden P."/>
            <person name="Torto-Alalibo T."/>
            <person name="Studholme D."/>
            <person name="Wang Y."/>
            <person name="Win J."/>
            <person name="Wood J."/>
            <person name="Clifton S.W."/>
            <person name="Rogers J."/>
            <person name="Van den Ackerveken G."/>
            <person name="Jones J.D."/>
            <person name="McDowell J.M."/>
            <person name="Beynon J."/>
            <person name="Tyler B.M."/>
        </authorList>
    </citation>
    <scope>NUCLEOTIDE SEQUENCE [LARGE SCALE GENOMIC DNA]</scope>
    <source>
        <strain evidence="2">Emoy2</strain>
    </source>
</reference>
<keyword evidence="2" id="KW-1185">Reference proteome</keyword>
<dbReference type="AlphaFoldDB" id="M4B9R2"/>